<dbReference type="EMBL" id="LUGG01000005">
    <property type="protein sequence ID" value="OBZ75009.1"/>
    <property type="molecule type" value="Genomic_DNA"/>
</dbReference>
<organism evidence="2 3">
    <name type="scientific">Grifola frondosa</name>
    <name type="common">Maitake</name>
    <name type="synonym">Polyporus frondosus</name>
    <dbReference type="NCBI Taxonomy" id="5627"/>
    <lineage>
        <taxon>Eukaryota</taxon>
        <taxon>Fungi</taxon>
        <taxon>Dikarya</taxon>
        <taxon>Basidiomycota</taxon>
        <taxon>Agaricomycotina</taxon>
        <taxon>Agaricomycetes</taxon>
        <taxon>Polyporales</taxon>
        <taxon>Grifolaceae</taxon>
        <taxon>Grifola</taxon>
    </lineage>
</organism>
<evidence type="ECO:0000256" key="1">
    <source>
        <dbReference type="SAM" id="MobiDB-lite"/>
    </source>
</evidence>
<name>A0A1C7MF09_GRIFR</name>
<gene>
    <name evidence="2" type="ORF">A0H81_05605</name>
</gene>
<comment type="caution">
    <text evidence="2">The sequence shown here is derived from an EMBL/GenBank/DDBJ whole genome shotgun (WGS) entry which is preliminary data.</text>
</comment>
<feature type="region of interest" description="Disordered" evidence="1">
    <location>
        <begin position="72"/>
        <end position="99"/>
    </location>
</feature>
<reference evidence="2 3" key="1">
    <citation type="submission" date="2016-03" db="EMBL/GenBank/DDBJ databases">
        <title>Whole genome sequencing of Grifola frondosa 9006-11.</title>
        <authorList>
            <person name="Min B."/>
            <person name="Park H."/>
            <person name="Kim J.-G."/>
            <person name="Cho H."/>
            <person name="Oh Y.-L."/>
            <person name="Kong W.-S."/>
            <person name="Choi I.-G."/>
        </authorList>
    </citation>
    <scope>NUCLEOTIDE SEQUENCE [LARGE SCALE GENOMIC DNA]</scope>
    <source>
        <strain evidence="2 3">9006-11</strain>
    </source>
</reference>
<evidence type="ECO:0000313" key="2">
    <source>
        <dbReference type="EMBL" id="OBZ75009.1"/>
    </source>
</evidence>
<proteinExistence type="predicted"/>
<protein>
    <submittedName>
        <fullName evidence="2">Uncharacterized protein</fullName>
    </submittedName>
</protein>
<dbReference type="AlphaFoldDB" id="A0A1C7MF09"/>
<keyword evidence="3" id="KW-1185">Reference proteome</keyword>
<evidence type="ECO:0000313" key="3">
    <source>
        <dbReference type="Proteomes" id="UP000092993"/>
    </source>
</evidence>
<accession>A0A1C7MF09</accession>
<dbReference type="Proteomes" id="UP000092993">
    <property type="component" value="Unassembled WGS sequence"/>
</dbReference>
<sequence>MHDSYVSPSPILRFAAVAGTLNLRLKPQLSVRSKLRASPRGAGLVLEGHARGGSARSASVISFHVMDRPDVMQNVDGCSGRNTRIRQNSNDTMRKHTNR</sequence>
<feature type="compositionally biased region" description="Polar residues" evidence="1">
    <location>
        <begin position="80"/>
        <end position="91"/>
    </location>
</feature>